<reference evidence="1" key="1">
    <citation type="submission" date="2019-02" db="EMBL/GenBank/DDBJ databases">
        <authorList>
            <person name="Gruber-Vodicka R. H."/>
            <person name="Seah K. B. B."/>
        </authorList>
    </citation>
    <scope>NUCLEOTIDE SEQUENCE</scope>
    <source>
        <strain evidence="1">BECK_BZ125</strain>
        <strain evidence="2">BECK_BZ126</strain>
    </source>
</reference>
<organism evidence="1">
    <name type="scientific">Candidatus Kentrum sp. TC</name>
    <dbReference type="NCBI Taxonomy" id="2126339"/>
    <lineage>
        <taxon>Bacteria</taxon>
        <taxon>Pseudomonadati</taxon>
        <taxon>Pseudomonadota</taxon>
        <taxon>Gammaproteobacteria</taxon>
        <taxon>Candidatus Kentrum</taxon>
    </lineage>
</organism>
<name>A0A450YHR7_9GAMM</name>
<proteinExistence type="predicted"/>
<dbReference type="AlphaFoldDB" id="A0A450YHR7"/>
<sequence length="45" mass="5048">MQSIKSGKVPFRKSTQHFVENFAVVPVGKAITIQHHIDPYLAVID</sequence>
<accession>A0A450YHR7</accession>
<protein>
    <submittedName>
        <fullName evidence="1">Uncharacterized protein</fullName>
    </submittedName>
</protein>
<evidence type="ECO:0000313" key="2">
    <source>
        <dbReference type="EMBL" id="VFK55569.1"/>
    </source>
</evidence>
<gene>
    <name evidence="1" type="ORF">BECKTC1821E_GA0114239_100943</name>
    <name evidence="2" type="ORF">BECKTC1821F_GA0114240_100731</name>
</gene>
<dbReference type="EMBL" id="CAADFW010000007">
    <property type="protein sequence ID" value="VFK55569.1"/>
    <property type="molecule type" value="Genomic_DNA"/>
</dbReference>
<dbReference type="EMBL" id="CAADFT010000009">
    <property type="protein sequence ID" value="VFK41049.1"/>
    <property type="molecule type" value="Genomic_DNA"/>
</dbReference>
<evidence type="ECO:0000313" key="1">
    <source>
        <dbReference type="EMBL" id="VFK41049.1"/>
    </source>
</evidence>